<keyword evidence="1" id="KW-0175">Coiled coil</keyword>
<feature type="coiled-coil region" evidence="1">
    <location>
        <begin position="142"/>
        <end position="169"/>
    </location>
</feature>
<feature type="compositionally biased region" description="Low complexity" evidence="2">
    <location>
        <begin position="404"/>
        <end position="422"/>
    </location>
</feature>
<feature type="region of interest" description="Disordered" evidence="2">
    <location>
        <begin position="450"/>
        <end position="516"/>
    </location>
</feature>
<feature type="compositionally biased region" description="Polar residues" evidence="2">
    <location>
        <begin position="454"/>
        <end position="464"/>
    </location>
</feature>
<keyword evidence="3" id="KW-0472">Membrane</keyword>
<feature type="compositionally biased region" description="Polar residues" evidence="2">
    <location>
        <begin position="1093"/>
        <end position="1103"/>
    </location>
</feature>
<feature type="compositionally biased region" description="Basic and acidic residues" evidence="2">
    <location>
        <begin position="1135"/>
        <end position="1146"/>
    </location>
</feature>
<evidence type="ECO:0008006" key="6">
    <source>
        <dbReference type="Google" id="ProtNLM"/>
    </source>
</evidence>
<comment type="caution">
    <text evidence="4">The sequence shown here is derived from an EMBL/GenBank/DDBJ whole genome shotgun (WGS) entry which is preliminary data.</text>
</comment>
<feature type="region of interest" description="Disordered" evidence="2">
    <location>
        <begin position="404"/>
        <end position="435"/>
    </location>
</feature>
<dbReference type="AlphaFoldDB" id="Q4N808"/>
<keyword evidence="3" id="KW-1133">Transmembrane helix</keyword>
<dbReference type="RefSeq" id="XP_766183.1">
    <property type="nucleotide sequence ID" value="XM_761090.1"/>
</dbReference>
<feature type="compositionally biased region" description="Polar residues" evidence="2">
    <location>
        <begin position="1031"/>
        <end position="1054"/>
    </location>
</feature>
<dbReference type="GeneID" id="3502984"/>
<evidence type="ECO:0000256" key="1">
    <source>
        <dbReference type="SAM" id="Coils"/>
    </source>
</evidence>
<feature type="region of interest" description="Disordered" evidence="2">
    <location>
        <begin position="1031"/>
        <end position="1166"/>
    </location>
</feature>
<reference evidence="4 5" key="1">
    <citation type="journal article" date="2005" name="Science">
        <title>Genome sequence of Theileria parva, a bovine pathogen that transforms lymphocytes.</title>
        <authorList>
            <person name="Gardner M.J."/>
            <person name="Bishop R."/>
            <person name="Shah T."/>
            <person name="de Villiers E.P."/>
            <person name="Carlton J.M."/>
            <person name="Hall N."/>
            <person name="Ren Q."/>
            <person name="Paulsen I.T."/>
            <person name="Pain A."/>
            <person name="Berriman M."/>
            <person name="Wilson R.J.M."/>
            <person name="Sato S."/>
            <person name="Ralph S.A."/>
            <person name="Mann D.J."/>
            <person name="Xiong Z."/>
            <person name="Shallom S.J."/>
            <person name="Weidman J."/>
            <person name="Jiang L."/>
            <person name="Lynn J."/>
            <person name="Weaver B."/>
            <person name="Shoaibi A."/>
            <person name="Domingo A.R."/>
            <person name="Wasawo D."/>
            <person name="Crabtree J."/>
            <person name="Wortman J.R."/>
            <person name="Haas B."/>
            <person name="Angiuoli S.V."/>
            <person name="Creasy T.H."/>
            <person name="Lu C."/>
            <person name="Suh B."/>
            <person name="Silva J.C."/>
            <person name="Utterback T.R."/>
            <person name="Feldblyum T.V."/>
            <person name="Pertea M."/>
            <person name="Allen J."/>
            <person name="Nierman W.C."/>
            <person name="Taracha E.L.N."/>
            <person name="Salzberg S.L."/>
            <person name="White O.R."/>
            <person name="Fitzhugh H.A."/>
            <person name="Morzaria S."/>
            <person name="Venter J.C."/>
            <person name="Fraser C.M."/>
            <person name="Nene V."/>
        </authorList>
    </citation>
    <scope>NUCLEOTIDE SEQUENCE [LARGE SCALE GENOMIC DNA]</scope>
    <source>
        <strain evidence="4 5">Muguga</strain>
    </source>
</reference>
<dbReference type="InParanoid" id="Q4N808"/>
<evidence type="ECO:0000313" key="5">
    <source>
        <dbReference type="Proteomes" id="UP000001949"/>
    </source>
</evidence>
<proteinExistence type="predicted"/>
<keyword evidence="5" id="KW-1185">Reference proteome</keyword>
<feature type="compositionally biased region" description="Polar residues" evidence="2">
    <location>
        <begin position="1147"/>
        <end position="1162"/>
    </location>
</feature>
<evidence type="ECO:0000256" key="3">
    <source>
        <dbReference type="SAM" id="Phobius"/>
    </source>
</evidence>
<sequence length="1252" mass="142618">MYHKMFCKLDVDSNLEKIEFEPVISESSKNVIILKNLLKLNKTVLKYSRQNHLSNSRNKIEDSNQYSLNDQINKYDKVIENEDNSENKGSEHKNSLIFSTEVKNNQNYRDLFKYLLIQYKYLVTLSTQSKSFVSKKLNKSRIIQKYRKYQNLLKQLSNYENALQEIIISAINQLNGATQCTIPKFKNYINEEVLNDEIFLNKLKNCSLFKQSLLNNVATNSNPISDTPGDNCVKSGMDNTKYLPLYEYLKGNEIDASTVYMKCNKLSRMTLNEVKTRQKYNNYINLLVKCYKMKNELIESINQFNRDVVNFKAYFFDNVNNVNYDIVDRVNKFHYSKYNIYYFLMSQISDSVPPHQININSINTVNTTNNSSITNTTNTIDSVVDTTNSNTDIVVNTSESNIDSVNSINVDDSDNSDTPNSPIVECNTELNQNGPVEMEERITKRQLTPHFSDLGTTFGDSSPSRCPINTDDTSEDATTNSGDSSGTTKPDNHNEDNVSEGSNKSETTEPPGKENYRIVLRQLNGKLCKKLSKSIINSLSGVNDYSNEYLSYACNMIEFTSKSLEASDSENSDIVDDIKKYIGDNINHILHTISSISPDNTVSSNPQLQTYSRSISTLRSKQFESFDDNILLYINNLYIIALLYGSNYYTSVGSNSSEQGISARRVNRENSIESCDGKMCGEDLSHVIIKSDKYICLHTGGSELIIPNDKMEDYVMSRLKLSGPVVLRVSCVLLGVPQVPGVLYITRDKLGFHSLFQRRFFLSKNNFRTIPFVDITDFSIDSNKLCVYANSPENDSLGVNTKIYTFMILDTNMETILHYINHYKNNSVGGNLRLNNAISAEYLVNYIVNNYNILYNTKTLVYNCNVNMDLFQFYNLVLNHSNKNSFVSMSKEALGFTEGQTSNSSFINPSSIITSIKSNLQKINALDETQDDNEDNVVSVKMRNGDIMKGLCARTNMNYTLKNTNSKFFNKKITTCENLCYVFFNDVTIYQSVTTISNSPFTKFFYTVYTIIATSITPTDYSLDNLNSVISNSSAPRTTNPINKQENSTDLSSENSEELDPESDKQSKDDSGNPRMEINGIQIQLNEDKHQNPNETFNQNVSGNPDQNRNVNPNVNPNVSPNLENNVSPDEDCSNPEKDKQQKDNETSSQANNSQTQRNQDPYESVNRKSELNIKIYADVVFNKKMVFEKMIRNEANTKMAQATEVIAKELDRYKVSHGSQNTTLTNFEVNNQNNRLIFFVLLIIFMFYYYH</sequence>
<dbReference type="OMA" id="HYSKYNI"/>
<accession>Q4N808</accession>
<feature type="transmembrane region" description="Helical" evidence="3">
    <location>
        <begin position="1234"/>
        <end position="1251"/>
    </location>
</feature>
<evidence type="ECO:0000256" key="2">
    <source>
        <dbReference type="SAM" id="MobiDB-lite"/>
    </source>
</evidence>
<dbReference type="eggNOG" id="ENOG502RSZM">
    <property type="taxonomic scope" value="Eukaryota"/>
</dbReference>
<protein>
    <recommendedName>
        <fullName evidence="6">GRAM domain-containing protein</fullName>
    </recommendedName>
</protein>
<dbReference type="EMBL" id="AAGK01000001">
    <property type="protein sequence ID" value="EAN33900.1"/>
    <property type="molecule type" value="Genomic_DNA"/>
</dbReference>
<keyword evidence="3" id="KW-0812">Transmembrane</keyword>
<feature type="compositionally biased region" description="Polar residues" evidence="2">
    <location>
        <begin position="476"/>
        <end position="489"/>
    </location>
</feature>
<feature type="compositionally biased region" description="Basic and acidic residues" evidence="2">
    <location>
        <begin position="1062"/>
        <end position="1072"/>
    </location>
</feature>
<organism evidence="4 5">
    <name type="scientific">Theileria parva</name>
    <name type="common">East coast fever infection agent</name>
    <dbReference type="NCBI Taxonomy" id="5875"/>
    <lineage>
        <taxon>Eukaryota</taxon>
        <taxon>Sar</taxon>
        <taxon>Alveolata</taxon>
        <taxon>Apicomplexa</taxon>
        <taxon>Aconoidasida</taxon>
        <taxon>Piroplasmida</taxon>
        <taxon>Theileriidae</taxon>
        <taxon>Theileria</taxon>
    </lineage>
</organism>
<dbReference type="STRING" id="5875.Q4N808"/>
<feature type="compositionally biased region" description="Low complexity" evidence="2">
    <location>
        <begin position="1104"/>
        <end position="1127"/>
    </location>
</feature>
<name>Q4N808_THEPA</name>
<dbReference type="VEuPathDB" id="PiroplasmaDB:TpMuguga_01g00662"/>
<evidence type="ECO:0000313" key="4">
    <source>
        <dbReference type="EMBL" id="EAN33900.1"/>
    </source>
</evidence>
<dbReference type="Proteomes" id="UP000001949">
    <property type="component" value="Unassembled WGS sequence"/>
</dbReference>
<gene>
    <name evidence="4" type="ordered locus">TP01_0662</name>
</gene>
<dbReference type="KEGG" id="tpv:TP01_0662"/>